<keyword evidence="2" id="KW-1185">Reference proteome</keyword>
<dbReference type="OrthoDB" id="5899712at2"/>
<dbReference type="RefSeq" id="WP_114337992.1">
    <property type="nucleotide sequence ID" value="NZ_QPID01000004.1"/>
</dbReference>
<sequence length="255" mass="29495">MTFTIVIVLIGILLLLVIGVNVIQQHKEKVEAERRAELARQKAIIDETEELLSYASKLPMTKNVTLMLYKRNIEALNALLEVSSESIEINKRMRALESLIAQINKEFTEPDEASFNYPDSEKVAVQFVQGIKKLRLVLRSEHNKGRIDPSTFTKEEKFLDRIQLKISVENALKRALAARALRQFGSARELLDKAERLLHNQTNPDEYIREKILEVDRLSEDIANSVKKESDQQISKRQEQEKDDLDVLFQPKKKW</sequence>
<organism evidence="1 2">
    <name type="scientific">Corallincola holothuriorum</name>
    <dbReference type="NCBI Taxonomy" id="2282215"/>
    <lineage>
        <taxon>Bacteria</taxon>
        <taxon>Pseudomonadati</taxon>
        <taxon>Pseudomonadota</taxon>
        <taxon>Gammaproteobacteria</taxon>
        <taxon>Alteromonadales</taxon>
        <taxon>Psychromonadaceae</taxon>
        <taxon>Corallincola</taxon>
    </lineage>
</organism>
<name>A0A368NKV6_9GAMM</name>
<accession>A0A368NKV6</accession>
<proteinExistence type="predicted"/>
<reference evidence="1 2" key="1">
    <citation type="submission" date="2018-07" db="EMBL/GenBank/DDBJ databases">
        <title>Corallincola holothuriorum sp. nov., a new facultative anaerobe isolated from sea cucumber Apostichopus japonicus.</title>
        <authorList>
            <person name="Xia H."/>
        </authorList>
    </citation>
    <scope>NUCLEOTIDE SEQUENCE [LARGE SCALE GENOMIC DNA]</scope>
    <source>
        <strain evidence="1 2">C4</strain>
    </source>
</reference>
<dbReference type="AlphaFoldDB" id="A0A368NKV6"/>
<evidence type="ECO:0000313" key="2">
    <source>
        <dbReference type="Proteomes" id="UP000252558"/>
    </source>
</evidence>
<dbReference type="EMBL" id="QPID01000004">
    <property type="protein sequence ID" value="RCU50503.1"/>
    <property type="molecule type" value="Genomic_DNA"/>
</dbReference>
<comment type="caution">
    <text evidence="1">The sequence shown here is derived from an EMBL/GenBank/DDBJ whole genome shotgun (WGS) entry which is preliminary data.</text>
</comment>
<gene>
    <name evidence="1" type="ORF">DU002_08770</name>
</gene>
<evidence type="ECO:0000313" key="1">
    <source>
        <dbReference type="EMBL" id="RCU50503.1"/>
    </source>
</evidence>
<protein>
    <submittedName>
        <fullName evidence="1">DNA repair protein</fullName>
    </submittedName>
</protein>
<dbReference type="Proteomes" id="UP000252558">
    <property type="component" value="Unassembled WGS sequence"/>
</dbReference>